<evidence type="ECO:0000313" key="7">
    <source>
        <dbReference type="Proteomes" id="UP001341840"/>
    </source>
</evidence>
<proteinExistence type="inferred from homology"/>
<evidence type="ECO:0000256" key="2">
    <source>
        <dbReference type="ARBA" id="ARBA00008300"/>
    </source>
</evidence>
<evidence type="ECO:0000256" key="1">
    <source>
        <dbReference type="ARBA" id="ARBA00004502"/>
    </source>
</evidence>
<comment type="caution">
    <text evidence="6">The sequence shown here is derived from an EMBL/GenBank/DDBJ whole genome shotgun (WGS) entry which is preliminary data.</text>
</comment>
<keyword evidence="5" id="KW-0812">Transmembrane</keyword>
<evidence type="ECO:0000256" key="5">
    <source>
        <dbReference type="SAM" id="Phobius"/>
    </source>
</evidence>
<keyword evidence="7" id="KW-1185">Reference proteome</keyword>
<sequence>MLVVSYPNSELCSSQECNCKTAFAKRTKLHSSKVETGVSYEMVTRLASWSVRTFSLLPLSPSYSSRARFSAKCLNKGMGVDSRLLPNSTKSASFRLCNVSGYKSEILEIHAVAPTLHVLLVPGNPGVILFYKDFVEFLYEHLEGTASITAIGHISHTRKNWEHGRLFSLEEQINHKVDFIREELQNAEIPIVLVGHSIGSYIAIEIFKRFPEKVKYCIGLYPFLTMNPESKTQLVIGKISESRILSTALCYLIASLGFLPVPILRFIIRNSMAKSWSADAVDATCSHLSQYHVMRNVFYMAMTEFRKFAEVLDWAFIRERKSQISFLFGDDDHWGPLQVLEEISKQVPGIAVAVEREKHTHGFSCTEAGSLWVARHVVDLIKSQTSLTMQ</sequence>
<evidence type="ECO:0000313" key="6">
    <source>
        <dbReference type="EMBL" id="MED6192177.1"/>
    </source>
</evidence>
<dbReference type="PANTHER" id="PTHR13390">
    <property type="entry name" value="LIPASE"/>
    <property type="match status" value="1"/>
</dbReference>
<evidence type="ECO:0008006" key="8">
    <source>
        <dbReference type="Google" id="ProtNLM"/>
    </source>
</evidence>
<name>A0ABU6X3F5_9FABA</name>
<evidence type="ECO:0000256" key="3">
    <source>
        <dbReference type="ARBA" id="ARBA00022677"/>
    </source>
</evidence>
<dbReference type="Pfam" id="PF10230">
    <property type="entry name" value="LIDHydrolase"/>
    <property type="match status" value="1"/>
</dbReference>
<keyword evidence="5" id="KW-0472">Membrane</keyword>
<dbReference type="PANTHER" id="PTHR13390:SF0">
    <property type="entry name" value="LIPID DROPLET-ASSOCIATED HYDROLASE"/>
    <property type="match status" value="1"/>
</dbReference>
<dbReference type="InterPro" id="IPR029058">
    <property type="entry name" value="AB_hydrolase_fold"/>
</dbReference>
<evidence type="ECO:0000256" key="4">
    <source>
        <dbReference type="ARBA" id="ARBA00022801"/>
    </source>
</evidence>
<dbReference type="Proteomes" id="UP001341840">
    <property type="component" value="Unassembled WGS sequence"/>
</dbReference>
<comment type="subcellular location">
    <subcellularLocation>
        <location evidence="1">Lipid droplet</location>
    </subcellularLocation>
</comment>
<dbReference type="InterPro" id="IPR019363">
    <property type="entry name" value="LDAH"/>
</dbReference>
<organism evidence="6 7">
    <name type="scientific">Stylosanthes scabra</name>
    <dbReference type="NCBI Taxonomy" id="79078"/>
    <lineage>
        <taxon>Eukaryota</taxon>
        <taxon>Viridiplantae</taxon>
        <taxon>Streptophyta</taxon>
        <taxon>Embryophyta</taxon>
        <taxon>Tracheophyta</taxon>
        <taxon>Spermatophyta</taxon>
        <taxon>Magnoliopsida</taxon>
        <taxon>eudicotyledons</taxon>
        <taxon>Gunneridae</taxon>
        <taxon>Pentapetalae</taxon>
        <taxon>rosids</taxon>
        <taxon>fabids</taxon>
        <taxon>Fabales</taxon>
        <taxon>Fabaceae</taxon>
        <taxon>Papilionoideae</taxon>
        <taxon>50 kb inversion clade</taxon>
        <taxon>dalbergioids sensu lato</taxon>
        <taxon>Dalbergieae</taxon>
        <taxon>Pterocarpus clade</taxon>
        <taxon>Stylosanthes</taxon>
    </lineage>
</organism>
<feature type="transmembrane region" description="Helical" evidence="5">
    <location>
        <begin position="244"/>
        <end position="268"/>
    </location>
</feature>
<dbReference type="EMBL" id="JASCZI010211465">
    <property type="protein sequence ID" value="MED6192177.1"/>
    <property type="molecule type" value="Genomic_DNA"/>
</dbReference>
<keyword evidence="4" id="KW-0378">Hydrolase</keyword>
<accession>A0ABU6X3F5</accession>
<dbReference type="SUPFAM" id="SSF53474">
    <property type="entry name" value="alpha/beta-Hydrolases"/>
    <property type="match status" value="1"/>
</dbReference>
<keyword evidence="3" id="KW-0551">Lipid droplet</keyword>
<reference evidence="6 7" key="1">
    <citation type="journal article" date="2023" name="Plants (Basel)">
        <title>Bridging the Gap: Combining Genomics and Transcriptomics Approaches to Understand Stylosanthes scabra, an Orphan Legume from the Brazilian Caatinga.</title>
        <authorList>
            <person name="Ferreira-Neto J.R.C."/>
            <person name="da Silva M.D."/>
            <person name="Binneck E."/>
            <person name="de Melo N.F."/>
            <person name="da Silva R.H."/>
            <person name="de Melo A.L.T.M."/>
            <person name="Pandolfi V."/>
            <person name="Bustamante F.O."/>
            <person name="Brasileiro-Vidal A.C."/>
            <person name="Benko-Iseppon A.M."/>
        </authorList>
    </citation>
    <scope>NUCLEOTIDE SEQUENCE [LARGE SCALE GENOMIC DNA]</scope>
    <source>
        <tissue evidence="6">Leaves</tissue>
    </source>
</reference>
<comment type="similarity">
    <text evidence="2">Belongs to the AB hydrolase superfamily. LDAH family.</text>
</comment>
<dbReference type="Gene3D" id="3.40.50.1820">
    <property type="entry name" value="alpha/beta hydrolase"/>
    <property type="match status" value="1"/>
</dbReference>
<keyword evidence="5" id="KW-1133">Transmembrane helix</keyword>
<gene>
    <name evidence="6" type="ORF">PIB30_007709</name>
</gene>
<protein>
    <recommendedName>
        <fullName evidence="8">Lipid droplet-associated hydrolase</fullName>
    </recommendedName>
</protein>